<feature type="transmembrane region" description="Helical" evidence="9">
    <location>
        <begin position="206"/>
        <end position="233"/>
    </location>
</feature>
<dbReference type="GO" id="GO:0016020">
    <property type="term" value="C:membrane"/>
    <property type="evidence" value="ECO:0007669"/>
    <property type="project" value="UniProtKB-SubCell"/>
</dbReference>
<evidence type="ECO:0000256" key="2">
    <source>
        <dbReference type="ARBA" id="ARBA00022448"/>
    </source>
</evidence>
<feature type="compositionally biased region" description="Polar residues" evidence="8">
    <location>
        <begin position="32"/>
        <end position="45"/>
    </location>
</feature>
<dbReference type="AlphaFoldDB" id="A0A4U0UP42"/>
<reference evidence="11 12" key="1">
    <citation type="submission" date="2017-03" db="EMBL/GenBank/DDBJ databases">
        <title>Genomes of endolithic fungi from Antarctica.</title>
        <authorList>
            <person name="Coleine C."/>
            <person name="Masonjones S."/>
            <person name="Stajich J.E."/>
        </authorList>
    </citation>
    <scope>NUCLEOTIDE SEQUENCE [LARGE SCALE GENOMIC DNA]</scope>
    <source>
        <strain evidence="11 12">CCFEE 5311</strain>
    </source>
</reference>
<evidence type="ECO:0000313" key="12">
    <source>
        <dbReference type="Proteomes" id="UP000310066"/>
    </source>
</evidence>
<evidence type="ECO:0000256" key="5">
    <source>
        <dbReference type="ARBA" id="ARBA00022989"/>
    </source>
</evidence>
<feature type="transmembrane region" description="Helical" evidence="9">
    <location>
        <begin position="176"/>
        <end position="194"/>
    </location>
</feature>
<keyword evidence="3" id="KW-0050">Antiport</keyword>
<feature type="transmembrane region" description="Helical" evidence="9">
    <location>
        <begin position="313"/>
        <end position="333"/>
    </location>
</feature>
<evidence type="ECO:0000256" key="6">
    <source>
        <dbReference type="ARBA" id="ARBA00023065"/>
    </source>
</evidence>
<evidence type="ECO:0000256" key="1">
    <source>
        <dbReference type="ARBA" id="ARBA00004141"/>
    </source>
</evidence>
<feature type="transmembrane region" description="Helical" evidence="9">
    <location>
        <begin position="430"/>
        <end position="447"/>
    </location>
</feature>
<evidence type="ECO:0000256" key="3">
    <source>
        <dbReference type="ARBA" id="ARBA00022449"/>
    </source>
</evidence>
<evidence type="ECO:0000313" key="11">
    <source>
        <dbReference type="EMBL" id="TKA37661.1"/>
    </source>
</evidence>
<dbReference type="GO" id="GO:1902600">
    <property type="term" value="P:proton transmembrane transport"/>
    <property type="evidence" value="ECO:0007669"/>
    <property type="project" value="InterPro"/>
</dbReference>
<feature type="region of interest" description="Disordered" evidence="8">
    <location>
        <begin position="85"/>
        <end position="104"/>
    </location>
</feature>
<dbReference type="EMBL" id="NAJP01000050">
    <property type="protein sequence ID" value="TKA37661.1"/>
    <property type="molecule type" value="Genomic_DNA"/>
</dbReference>
<accession>A0A4U0UP42</accession>
<feature type="compositionally biased region" description="Gly residues" evidence="8">
    <location>
        <begin position="91"/>
        <end position="102"/>
    </location>
</feature>
<dbReference type="InterPro" id="IPR038770">
    <property type="entry name" value="Na+/solute_symporter_sf"/>
</dbReference>
<feature type="compositionally biased region" description="Gly residues" evidence="8">
    <location>
        <begin position="15"/>
        <end position="29"/>
    </location>
</feature>
<feature type="transmembrane region" description="Helical" evidence="9">
    <location>
        <begin position="271"/>
        <end position="293"/>
    </location>
</feature>
<dbReference type="Gene3D" id="1.20.1530.20">
    <property type="match status" value="1"/>
</dbReference>
<comment type="subcellular location">
    <subcellularLocation>
        <location evidence="1">Membrane</location>
        <topology evidence="1">Multi-pass membrane protein</topology>
    </subcellularLocation>
</comment>
<feature type="transmembrane region" description="Helical" evidence="9">
    <location>
        <begin position="118"/>
        <end position="138"/>
    </location>
</feature>
<dbReference type="OrthoDB" id="1288932at2759"/>
<feature type="region of interest" description="Disordered" evidence="8">
    <location>
        <begin position="1"/>
        <end position="45"/>
    </location>
</feature>
<keyword evidence="6" id="KW-0406">Ion transport</keyword>
<evidence type="ECO:0000256" key="7">
    <source>
        <dbReference type="ARBA" id="ARBA00023136"/>
    </source>
</evidence>
<feature type="transmembrane region" description="Helical" evidence="9">
    <location>
        <begin position="239"/>
        <end position="259"/>
    </location>
</feature>
<dbReference type="Proteomes" id="UP000310066">
    <property type="component" value="Unassembled WGS sequence"/>
</dbReference>
<organism evidence="11 12">
    <name type="scientific">Friedmanniomyces endolithicus</name>
    <dbReference type="NCBI Taxonomy" id="329885"/>
    <lineage>
        <taxon>Eukaryota</taxon>
        <taxon>Fungi</taxon>
        <taxon>Dikarya</taxon>
        <taxon>Ascomycota</taxon>
        <taxon>Pezizomycotina</taxon>
        <taxon>Dothideomycetes</taxon>
        <taxon>Dothideomycetidae</taxon>
        <taxon>Mycosphaerellales</taxon>
        <taxon>Teratosphaeriaceae</taxon>
        <taxon>Friedmanniomyces</taxon>
    </lineage>
</organism>
<name>A0A4U0UP42_9PEZI</name>
<keyword evidence="4 9" id="KW-0812">Transmembrane</keyword>
<evidence type="ECO:0000256" key="4">
    <source>
        <dbReference type="ARBA" id="ARBA00022692"/>
    </source>
</evidence>
<feature type="transmembrane region" description="Helical" evidence="9">
    <location>
        <begin position="354"/>
        <end position="386"/>
    </location>
</feature>
<keyword evidence="5 9" id="KW-1133">Transmembrane helix</keyword>
<gene>
    <name evidence="11" type="ORF">B0A54_11745</name>
</gene>
<feature type="domain" description="Cation/H+ exchanger transmembrane" evidence="10">
    <location>
        <begin position="142"/>
        <end position="540"/>
    </location>
</feature>
<comment type="caution">
    <text evidence="11">The sequence shown here is derived from an EMBL/GenBank/DDBJ whole genome shotgun (WGS) entry which is preliminary data.</text>
</comment>
<dbReference type="GO" id="GO:0015297">
    <property type="term" value="F:antiporter activity"/>
    <property type="evidence" value="ECO:0007669"/>
    <property type="project" value="UniProtKB-KW"/>
</dbReference>
<sequence>MSGLMDKAKEAMGKSSGGSSSGGSSGGQPSGMEQQADNPIGSAAQTNPDVFADKRCVIGIDKATDAAGMGDKYDGKIDKVADKQLNNKIPGGQGGSSGGQMGGQQVSPRLLLPPIQNLTSTTVIDLLILISFFALLWLSQYLAAKVIRAGILGPIIAGIIYGAPLANILPTEWQNTFLALGYIGLILLIFEGGLQARLDLLQANILLSVCAATTGIIFPIGLSFLLLYLGFGYGAVETFIVGAALSSTSLGTTFAVMSSASETIDFSQTRVGAVLVSAALIDDVSGLVMSSVIQSLGSVSDGGSVNLGWLISRPIVASVAMTIVTPVLAKYVLAPVFRRVLQRRLARYGHRSNIVLMILVLCAFVSIAAYAGTSVLFGGFLAGVLLSYLPSTQNDNAPEKQCESPEEQQEAELPSFAETFEHYVQDVQRYVLEPLFFASIGFAIPFLDLWTGSAVWHGIVYTLLMIVAKLVVGVWIPLWAALSPPSKAVEHGGEARTSVAASRTRNSRVKAAVSPGCLLGMAMVARGEIGLLIIQIGFNSTTYLSQAAFR</sequence>
<feature type="transmembrane region" description="Helical" evidence="9">
    <location>
        <begin position="459"/>
        <end position="482"/>
    </location>
</feature>
<dbReference type="InterPro" id="IPR006153">
    <property type="entry name" value="Cation/H_exchanger_TM"/>
</dbReference>
<dbReference type="PANTHER" id="PTHR43562">
    <property type="entry name" value="NAPA-TYPE SODIUM/HYDROGEN ANTIPORTER"/>
    <property type="match status" value="1"/>
</dbReference>
<evidence type="ECO:0000259" key="10">
    <source>
        <dbReference type="Pfam" id="PF00999"/>
    </source>
</evidence>
<proteinExistence type="predicted"/>
<protein>
    <recommendedName>
        <fullName evidence="10">Cation/H+ exchanger transmembrane domain-containing protein</fullName>
    </recommendedName>
</protein>
<dbReference type="PANTHER" id="PTHR43562:SF2">
    <property type="entry name" value="SODIUM-HYDROGEN ANTIPORTER"/>
    <property type="match status" value="1"/>
</dbReference>
<feature type="compositionally biased region" description="Basic and acidic residues" evidence="8">
    <location>
        <begin position="1"/>
        <end position="12"/>
    </location>
</feature>
<dbReference type="Pfam" id="PF00999">
    <property type="entry name" value="Na_H_Exchanger"/>
    <property type="match status" value="1"/>
</dbReference>
<keyword evidence="7 9" id="KW-0472">Membrane</keyword>
<keyword evidence="2" id="KW-0813">Transport</keyword>
<evidence type="ECO:0000256" key="8">
    <source>
        <dbReference type="SAM" id="MobiDB-lite"/>
    </source>
</evidence>
<feature type="transmembrane region" description="Helical" evidence="9">
    <location>
        <begin position="150"/>
        <end position="170"/>
    </location>
</feature>
<evidence type="ECO:0000256" key="9">
    <source>
        <dbReference type="SAM" id="Phobius"/>
    </source>
</evidence>